<feature type="domain" description="AAA+ ATPase lid" evidence="2">
    <location>
        <begin position="122"/>
        <end position="184"/>
    </location>
</feature>
<name>A0A9P4I223_9PEZI</name>
<gene>
    <name evidence="3" type="ORF">K490DRAFT_612</name>
</gene>
<dbReference type="Pfam" id="PF00004">
    <property type="entry name" value="AAA"/>
    <property type="match status" value="1"/>
</dbReference>
<evidence type="ECO:0000313" key="3">
    <source>
        <dbReference type="EMBL" id="KAF2090451.1"/>
    </source>
</evidence>
<evidence type="ECO:0000259" key="2">
    <source>
        <dbReference type="Pfam" id="PF23232"/>
    </source>
</evidence>
<dbReference type="Proteomes" id="UP000799776">
    <property type="component" value="Unassembled WGS sequence"/>
</dbReference>
<dbReference type="GO" id="GO:0016887">
    <property type="term" value="F:ATP hydrolysis activity"/>
    <property type="evidence" value="ECO:0007669"/>
    <property type="project" value="InterPro"/>
</dbReference>
<dbReference type="InterPro" id="IPR027417">
    <property type="entry name" value="P-loop_NTPase"/>
</dbReference>
<organism evidence="3 4">
    <name type="scientific">Saccharata proteae CBS 121410</name>
    <dbReference type="NCBI Taxonomy" id="1314787"/>
    <lineage>
        <taxon>Eukaryota</taxon>
        <taxon>Fungi</taxon>
        <taxon>Dikarya</taxon>
        <taxon>Ascomycota</taxon>
        <taxon>Pezizomycotina</taxon>
        <taxon>Dothideomycetes</taxon>
        <taxon>Dothideomycetes incertae sedis</taxon>
        <taxon>Botryosphaeriales</taxon>
        <taxon>Saccharataceae</taxon>
        <taxon>Saccharata</taxon>
    </lineage>
</organism>
<evidence type="ECO:0000313" key="4">
    <source>
        <dbReference type="Proteomes" id="UP000799776"/>
    </source>
</evidence>
<dbReference type="Pfam" id="PF23232">
    <property type="entry name" value="AAA_lid_13"/>
    <property type="match status" value="1"/>
</dbReference>
<comment type="caution">
    <text evidence="3">The sequence shown here is derived from an EMBL/GenBank/DDBJ whole genome shotgun (WGS) entry which is preliminary data.</text>
</comment>
<dbReference type="GO" id="GO:0005524">
    <property type="term" value="F:ATP binding"/>
    <property type="evidence" value="ECO:0007669"/>
    <property type="project" value="InterPro"/>
</dbReference>
<dbReference type="Gene3D" id="3.40.50.300">
    <property type="entry name" value="P-loop containing nucleotide triphosphate hydrolases"/>
    <property type="match status" value="1"/>
</dbReference>
<protein>
    <submittedName>
        <fullName evidence="3">P-loop containing nucleoside triphosphate hydrolase protein</fullName>
    </submittedName>
</protein>
<proteinExistence type="predicted"/>
<feature type="non-terminal residue" evidence="3">
    <location>
        <position position="184"/>
    </location>
</feature>
<sequence>GVGKTSTAECIALHMKKPLHSLTSGNLGVEPDEVEENLQKHFYLAAKWDCILLLDEADVFLQQRHQSQLKINAIVSVFLRQLEYYTGILFLTTNRVGDIDRAFKSRIHVTLEYKPLDRNTTLEIYRLRIKRVRAKYAARNRKLKIKEEEIIEWAKKHYKKSKLERRQWNGRQIFNAFQTAVALA</sequence>
<dbReference type="OrthoDB" id="10042665at2759"/>
<feature type="domain" description="ATPase AAA-type core" evidence="1">
    <location>
        <begin position="1"/>
        <end position="112"/>
    </location>
</feature>
<dbReference type="PANTHER" id="PTHR46411">
    <property type="entry name" value="FAMILY ATPASE, PUTATIVE-RELATED"/>
    <property type="match status" value="1"/>
</dbReference>
<dbReference type="SUPFAM" id="SSF52540">
    <property type="entry name" value="P-loop containing nucleoside triphosphate hydrolases"/>
    <property type="match status" value="1"/>
</dbReference>
<keyword evidence="3" id="KW-0378">Hydrolase</keyword>
<reference evidence="3" key="1">
    <citation type="journal article" date="2020" name="Stud. Mycol.">
        <title>101 Dothideomycetes genomes: a test case for predicting lifestyles and emergence of pathogens.</title>
        <authorList>
            <person name="Haridas S."/>
            <person name="Albert R."/>
            <person name="Binder M."/>
            <person name="Bloem J."/>
            <person name="Labutti K."/>
            <person name="Salamov A."/>
            <person name="Andreopoulos B."/>
            <person name="Baker S."/>
            <person name="Barry K."/>
            <person name="Bills G."/>
            <person name="Bluhm B."/>
            <person name="Cannon C."/>
            <person name="Castanera R."/>
            <person name="Culley D."/>
            <person name="Daum C."/>
            <person name="Ezra D."/>
            <person name="Gonzalez J."/>
            <person name="Henrissat B."/>
            <person name="Kuo A."/>
            <person name="Liang C."/>
            <person name="Lipzen A."/>
            <person name="Lutzoni F."/>
            <person name="Magnuson J."/>
            <person name="Mondo S."/>
            <person name="Nolan M."/>
            <person name="Ohm R."/>
            <person name="Pangilinan J."/>
            <person name="Park H.-J."/>
            <person name="Ramirez L."/>
            <person name="Alfaro M."/>
            <person name="Sun H."/>
            <person name="Tritt A."/>
            <person name="Yoshinaga Y."/>
            <person name="Zwiers L.-H."/>
            <person name="Turgeon B."/>
            <person name="Goodwin S."/>
            <person name="Spatafora J."/>
            <person name="Crous P."/>
            <person name="Grigoriev I."/>
        </authorList>
    </citation>
    <scope>NUCLEOTIDE SEQUENCE</scope>
    <source>
        <strain evidence="3">CBS 121410</strain>
    </source>
</reference>
<evidence type="ECO:0000259" key="1">
    <source>
        <dbReference type="Pfam" id="PF00004"/>
    </source>
</evidence>
<dbReference type="PANTHER" id="PTHR46411:SF3">
    <property type="entry name" value="AAA+ ATPASE DOMAIN-CONTAINING PROTEIN"/>
    <property type="match status" value="1"/>
</dbReference>
<dbReference type="AlphaFoldDB" id="A0A9P4I223"/>
<feature type="non-terminal residue" evidence="3">
    <location>
        <position position="1"/>
    </location>
</feature>
<dbReference type="InterPro" id="IPR056599">
    <property type="entry name" value="AAA_lid_fung"/>
</dbReference>
<keyword evidence="4" id="KW-1185">Reference proteome</keyword>
<accession>A0A9P4I223</accession>
<dbReference type="EMBL" id="ML978713">
    <property type="protein sequence ID" value="KAF2090451.1"/>
    <property type="molecule type" value="Genomic_DNA"/>
</dbReference>
<dbReference type="InterPro" id="IPR003959">
    <property type="entry name" value="ATPase_AAA_core"/>
</dbReference>